<protein>
    <recommendedName>
        <fullName evidence="3 5">acylphosphatase</fullName>
        <ecNumber evidence="2 5">3.6.1.7</ecNumber>
    </recommendedName>
</protein>
<dbReference type="InterPro" id="IPR017968">
    <property type="entry name" value="Acylphosphatase_CS"/>
</dbReference>
<dbReference type="RefSeq" id="WP_310547078.1">
    <property type="nucleotide sequence ID" value="NZ_JAVKGR010000001.1"/>
</dbReference>
<dbReference type="PRINTS" id="PR00112">
    <property type="entry name" value="ACYLPHPHTASE"/>
</dbReference>
<evidence type="ECO:0000256" key="2">
    <source>
        <dbReference type="ARBA" id="ARBA00012150"/>
    </source>
</evidence>
<evidence type="ECO:0000256" key="3">
    <source>
        <dbReference type="ARBA" id="ARBA00015991"/>
    </source>
</evidence>
<evidence type="ECO:0000256" key="6">
    <source>
        <dbReference type="RuleBase" id="RU004168"/>
    </source>
</evidence>
<dbReference type="InterPro" id="IPR001792">
    <property type="entry name" value="Acylphosphatase-like_dom"/>
</dbReference>
<comment type="similarity">
    <text evidence="1 6">Belongs to the acylphosphatase family.</text>
</comment>
<gene>
    <name evidence="9" type="ORF">RIL96_00705</name>
</gene>
<dbReference type="InterPro" id="IPR020456">
    <property type="entry name" value="Acylphosphatase"/>
</dbReference>
<comment type="caution">
    <text evidence="9">The sequence shown here is derived from an EMBL/GenBank/DDBJ whole genome shotgun (WGS) entry which is preliminary data.</text>
</comment>
<feature type="active site" evidence="5">
    <location>
        <position position="50"/>
    </location>
</feature>
<dbReference type="Proteomes" id="UP001251870">
    <property type="component" value="Unassembled WGS sequence"/>
</dbReference>
<dbReference type="InterPro" id="IPR036046">
    <property type="entry name" value="Acylphosphatase-like_dom_sf"/>
</dbReference>
<dbReference type="SUPFAM" id="SSF54975">
    <property type="entry name" value="Acylphosphatase/BLUF domain-like"/>
    <property type="match status" value="1"/>
</dbReference>
<comment type="catalytic activity">
    <reaction evidence="4 5">
        <text>an acyl phosphate + H2O = a carboxylate + phosphate + H(+)</text>
        <dbReference type="Rhea" id="RHEA:14965"/>
        <dbReference type="ChEBI" id="CHEBI:15377"/>
        <dbReference type="ChEBI" id="CHEBI:15378"/>
        <dbReference type="ChEBI" id="CHEBI:29067"/>
        <dbReference type="ChEBI" id="CHEBI:43474"/>
        <dbReference type="ChEBI" id="CHEBI:59918"/>
        <dbReference type="EC" id="3.6.1.7"/>
    </reaction>
</comment>
<evidence type="ECO:0000256" key="7">
    <source>
        <dbReference type="SAM" id="MobiDB-lite"/>
    </source>
</evidence>
<feature type="region of interest" description="Disordered" evidence="7">
    <location>
        <begin position="97"/>
        <end position="118"/>
    </location>
</feature>
<dbReference type="PROSITE" id="PS51160">
    <property type="entry name" value="ACYLPHOSPHATASE_3"/>
    <property type="match status" value="1"/>
</dbReference>
<dbReference type="PANTHER" id="PTHR47268:SF4">
    <property type="entry name" value="ACYLPHOSPHATASE"/>
    <property type="match status" value="1"/>
</dbReference>
<dbReference type="PROSITE" id="PS00151">
    <property type="entry name" value="ACYLPHOSPHATASE_2"/>
    <property type="match status" value="1"/>
</dbReference>
<keyword evidence="5" id="KW-0378">Hydrolase</keyword>
<dbReference type="EC" id="3.6.1.7" evidence="2 5"/>
<sequence>MSDSPPETSADQPSRDARLLRISGRVQGVTYRASAARQAQRIGVDGWVRNTPDGDVEALVSGEATAVEEFISWCWSGPRPARVDAVAEQIPSSQQLAELDVVRDPGENSAAPKFSVRR</sequence>
<proteinExistence type="inferred from homology"/>
<accession>A0ABU2DNX2</accession>
<dbReference type="Pfam" id="PF00708">
    <property type="entry name" value="Acylphosphatase"/>
    <property type="match status" value="1"/>
</dbReference>
<dbReference type="Gene3D" id="3.30.70.100">
    <property type="match status" value="1"/>
</dbReference>
<evidence type="ECO:0000259" key="8">
    <source>
        <dbReference type="PROSITE" id="PS51160"/>
    </source>
</evidence>
<reference evidence="9 10" key="1">
    <citation type="submission" date="2023-09" db="EMBL/GenBank/DDBJ databases">
        <title>Description of three actinobacteria isolated from air of manufacturing shop in a pharmaceutical factory.</title>
        <authorList>
            <person name="Zhang D.-F."/>
        </authorList>
    </citation>
    <scope>NUCLEOTIDE SEQUENCE [LARGE SCALE GENOMIC DNA]</scope>
    <source>
        <strain evidence="9 10">LY-0111</strain>
    </source>
</reference>
<evidence type="ECO:0000313" key="9">
    <source>
        <dbReference type="EMBL" id="MDR8018086.1"/>
    </source>
</evidence>
<evidence type="ECO:0000256" key="1">
    <source>
        <dbReference type="ARBA" id="ARBA00005614"/>
    </source>
</evidence>
<organism evidence="9 10">
    <name type="scientific">Nesterenkonia aerolata</name>
    <dbReference type="NCBI Taxonomy" id="3074079"/>
    <lineage>
        <taxon>Bacteria</taxon>
        <taxon>Bacillati</taxon>
        <taxon>Actinomycetota</taxon>
        <taxon>Actinomycetes</taxon>
        <taxon>Micrococcales</taxon>
        <taxon>Micrococcaceae</taxon>
        <taxon>Nesterenkonia</taxon>
    </lineage>
</organism>
<evidence type="ECO:0000313" key="10">
    <source>
        <dbReference type="Proteomes" id="UP001251870"/>
    </source>
</evidence>
<evidence type="ECO:0000256" key="4">
    <source>
        <dbReference type="ARBA" id="ARBA00047645"/>
    </source>
</evidence>
<keyword evidence="10" id="KW-1185">Reference proteome</keyword>
<evidence type="ECO:0000256" key="5">
    <source>
        <dbReference type="PROSITE-ProRule" id="PRU00520"/>
    </source>
</evidence>
<dbReference type="PANTHER" id="PTHR47268">
    <property type="entry name" value="ACYLPHOSPHATASE"/>
    <property type="match status" value="1"/>
</dbReference>
<feature type="active site" evidence="5">
    <location>
        <position position="32"/>
    </location>
</feature>
<name>A0ABU2DNX2_9MICC</name>
<dbReference type="EMBL" id="JAVKGR010000001">
    <property type="protein sequence ID" value="MDR8018086.1"/>
    <property type="molecule type" value="Genomic_DNA"/>
</dbReference>
<feature type="domain" description="Acylphosphatase-like" evidence="8">
    <location>
        <begin position="17"/>
        <end position="103"/>
    </location>
</feature>